<feature type="non-terminal residue" evidence="2">
    <location>
        <position position="288"/>
    </location>
</feature>
<dbReference type="GO" id="GO:0098636">
    <property type="term" value="C:protein complex involved in cell adhesion"/>
    <property type="evidence" value="ECO:0007669"/>
    <property type="project" value="TreeGrafter"/>
</dbReference>
<comment type="caution">
    <text evidence="2">The sequence shown here is derived from an EMBL/GenBank/DDBJ whole genome shotgun (WGS) entry which is preliminary data.</text>
</comment>
<dbReference type="EMBL" id="JATN01000307">
    <property type="protein sequence ID" value="EUC66907.1"/>
    <property type="molecule type" value="Genomic_DNA"/>
</dbReference>
<organism evidence="2 3">
    <name type="scientific">Rhizoctonia solani AG-3 Rhs1AP</name>
    <dbReference type="NCBI Taxonomy" id="1086054"/>
    <lineage>
        <taxon>Eukaryota</taxon>
        <taxon>Fungi</taxon>
        <taxon>Dikarya</taxon>
        <taxon>Basidiomycota</taxon>
        <taxon>Agaricomycotina</taxon>
        <taxon>Agaricomycetes</taxon>
        <taxon>Cantharellales</taxon>
        <taxon>Ceratobasidiaceae</taxon>
        <taxon>Rhizoctonia</taxon>
    </lineage>
</organism>
<keyword evidence="2" id="KW-0430">Lectin</keyword>
<dbReference type="GO" id="GO:0030247">
    <property type="term" value="F:polysaccharide binding"/>
    <property type="evidence" value="ECO:0007669"/>
    <property type="project" value="TreeGrafter"/>
</dbReference>
<dbReference type="InterPro" id="IPR019019">
    <property type="entry name" value="H-type_lectin_domain"/>
</dbReference>
<name>X8JT25_9AGAM</name>
<dbReference type="GO" id="GO:0098609">
    <property type="term" value="P:cell-cell adhesion"/>
    <property type="evidence" value="ECO:0007669"/>
    <property type="project" value="TreeGrafter"/>
</dbReference>
<reference evidence="3" key="1">
    <citation type="journal article" date="2014" name="Genome Announc.">
        <title>Draft genome sequence of the plant-pathogenic soil fungus Rhizoctonia solani anastomosis group 3 strain Rhs1AP.</title>
        <authorList>
            <person name="Cubeta M.A."/>
            <person name="Thomas E."/>
            <person name="Dean R.A."/>
            <person name="Jabaji S."/>
            <person name="Neate S.M."/>
            <person name="Tavantzis S."/>
            <person name="Toda T."/>
            <person name="Vilgalys R."/>
            <person name="Bharathan N."/>
            <person name="Fedorova-Abrams N."/>
            <person name="Pakala S.B."/>
            <person name="Pakala S.M."/>
            <person name="Zafar N."/>
            <person name="Joardar V."/>
            <person name="Losada L."/>
            <person name="Nierman W.C."/>
        </authorList>
    </citation>
    <scope>NUCLEOTIDE SEQUENCE [LARGE SCALE GENOMIC DNA]</scope>
    <source>
        <strain evidence="3">AG-3</strain>
    </source>
</reference>
<dbReference type="InterPro" id="IPR037221">
    <property type="entry name" value="H-type_lectin_dom_sf"/>
</dbReference>
<dbReference type="PANTHER" id="PTHR46938">
    <property type="entry name" value="DISCOIDIN-1 SUBUNIT A-RELATED-RELATED"/>
    <property type="match status" value="1"/>
</dbReference>
<evidence type="ECO:0000259" key="1">
    <source>
        <dbReference type="Pfam" id="PF09458"/>
    </source>
</evidence>
<dbReference type="Proteomes" id="UP000030108">
    <property type="component" value="Unassembled WGS sequence"/>
</dbReference>
<dbReference type="AlphaFoldDB" id="X8JT25"/>
<sequence length="288" mass="31830">MSLPEFNTYKVANASDRSKNFKVVTTNHPATNFPIGINMLDIKQKCNPRIRAYADNVSPADSNYDQFVGRINLETWGDTHVYGARCTWLDVSKHSLDFQFGKFSSGGMNAGDTTTAKSIDIQFTRAYHVPPKVVIWLTSLDSNCTYVARINAYADNITIGGFRLRIDTWCDSIIYNATITWIAVPSDNPNMTAGQLVTPGSASSGFQQKLIFDKPFKRVPRVMVAFNKLDVANNANLRITTSPKDITTQGMTLVIESWADTVIFSCAAGYIAIDDTLASSKIVPNMVK</sequence>
<accession>X8JT25</accession>
<feature type="domain" description="H-type lectin" evidence="1">
    <location>
        <begin position="208"/>
        <end position="273"/>
    </location>
</feature>
<gene>
    <name evidence="2" type="ORF">RSOL_519130</name>
</gene>
<proteinExistence type="predicted"/>
<dbReference type="InterPro" id="IPR052487">
    <property type="entry name" value="Galactose-binding_lectin"/>
</dbReference>
<protein>
    <submittedName>
        <fullName evidence="2">H-type lectin domain protein</fullName>
    </submittedName>
</protein>
<dbReference type="GO" id="GO:0046871">
    <property type="term" value="F:N-acetylgalactosamine binding"/>
    <property type="evidence" value="ECO:0007669"/>
    <property type="project" value="TreeGrafter"/>
</dbReference>
<dbReference type="Pfam" id="PF09458">
    <property type="entry name" value="H_lectin"/>
    <property type="match status" value="2"/>
</dbReference>
<evidence type="ECO:0000313" key="2">
    <source>
        <dbReference type="EMBL" id="EUC66907.1"/>
    </source>
</evidence>
<dbReference type="OrthoDB" id="5419324at2759"/>
<dbReference type="SUPFAM" id="SSF141086">
    <property type="entry name" value="Agglutinin HPA-like"/>
    <property type="match status" value="3"/>
</dbReference>
<dbReference type="GO" id="GO:0070492">
    <property type="term" value="F:oligosaccharide binding"/>
    <property type="evidence" value="ECO:0007669"/>
    <property type="project" value="TreeGrafter"/>
</dbReference>
<evidence type="ECO:0000313" key="3">
    <source>
        <dbReference type="Proteomes" id="UP000030108"/>
    </source>
</evidence>
<feature type="domain" description="H-type lectin" evidence="1">
    <location>
        <begin position="119"/>
        <end position="184"/>
    </location>
</feature>
<dbReference type="Gene3D" id="2.60.40.2080">
    <property type="match status" value="3"/>
</dbReference>
<dbReference type="GO" id="GO:0009986">
    <property type="term" value="C:cell surface"/>
    <property type="evidence" value="ECO:0007669"/>
    <property type="project" value="TreeGrafter"/>
</dbReference>